<comment type="caution">
    <text evidence="3">The sequence shown here is derived from an EMBL/GenBank/DDBJ whole genome shotgun (WGS) entry which is preliminary data.</text>
</comment>
<feature type="region of interest" description="Disordered" evidence="2">
    <location>
        <begin position="555"/>
        <end position="601"/>
    </location>
</feature>
<reference evidence="3 4" key="1">
    <citation type="submission" date="2019-03" db="EMBL/GenBank/DDBJ databases">
        <title>Genome Sequencing and Assembly of Various Microbes Isolated from Partially Reclaimed Soil and Acid Mine Drainage (AMD) Site.</title>
        <authorList>
            <person name="Steinbock B."/>
            <person name="Bechtold R."/>
            <person name="Sevigny J.L."/>
            <person name="Thomas D."/>
            <person name="Cuthill L.R."/>
            <person name="Aveiro Johannsen E.J."/>
            <person name="Thomas K."/>
            <person name="Ghosh A."/>
        </authorList>
    </citation>
    <scope>NUCLEOTIDE SEQUENCE [LARGE SCALE GENOMIC DNA]</scope>
    <source>
        <strain evidence="3 4">F-B2</strain>
    </source>
</reference>
<evidence type="ECO:0000313" key="3">
    <source>
        <dbReference type="EMBL" id="TDL45286.1"/>
    </source>
</evidence>
<accession>A0A4R5YJF4</accession>
<sequence length="601" mass="67199">MTSHLFPTSTLQRAATLVDQSGVAGMFDLWATEDRKHRGGRKTSLPTRAVLIAWVAVAMAKEPLHMKRVAEVLSVRLSAEGAGILGVPVEFAEVEYNDMCQRVDRASEKFLKLMDFKPVTNRRRKLLKSEWDAELAEREERAEEYENRRRRLFRFANELLRAQYDSLPASARTDEVSISIDATFLSAFARGIGKDRLAAKLPEETYMSEPDGRFYIRTYEQNDGTAPLKKRGFGWEYELAVLISNDPARSHSVPHIAIGFNQHQPNADSNIRAREIFDDIRERGLEIDHAVADQAYFPGAVAEVLQNPLRRGGAKLVMNYAKSQDGREANGVGTVQATAHGAIMVEGRWYCPALPAVNRNAMVDYQKAVKADRDNPKLSKAQRTAREKEHAAERDLRIQGREKWEMRQKEKPDERGQVPMMCPASGPGRTLSCPLKPDQKPLSSKTAAPLPVKSPPKAPGKVCTNKSSTTFHLDDDGKYGQYYRFQSPEWRAMHSYGRQTVESYNKSLKHDDNVLHSNGTRRLKGEARQAFLAVLGVVATNADRISNWMANHYDESAPAPHAASRRGRTERPAPARATRGPSRKKGISASRAAQLGLPSST</sequence>
<evidence type="ECO:0000256" key="1">
    <source>
        <dbReference type="SAM" id="Coils"/>
    </source>
</evidence>
<evidence type="ECO:0000256" key="2">
    <source>
        <dbReference type="SAM" id="MobiDB-lite"/>
    </source>
</evidence>
<dbReference type="EMBL" id="SMZX01000001">
    <property type="protein sequence ID" value="TDL45286.1"/>
    <property type="molecule type" value="Genomic_DNA"/>
</dbReference>
<keyword evidence="1" id="KW-0175">Coiled coil</keyword>
<dbReference type="RefSeq" id="WP_133398522.1">
    <property type="nucleotide sequence ID" value="NZ_SMZX01000001.1"/>
</dbReference>
<name>A0A4R5YJF4_9MICO</name>
<protein>
    <submittedName>
        <fullName evidence="3">Uncharacterized protein</fullName>
    </submittedName>
</protein>
<feature type="coiled-coil region" evidence="1">
    <location>
        <begin position="89"/>
        <end position="148"/>
    </location>
</feature>
<feature type="region of interest" description="Disordered" evidence="2">
    <location>
        <begin position="370"/>
        <end position="464"/>
    </location>
</feature>
<feature type="compositionally biased region" description="Basic and acidic residues" evidence="2">
    <location>
        <begin position="384"/>
        <end position="416"/>
    </location>
</feature>
<gene>
    <name evidence="3" type="ORF">E2R54_02140</name>
</gene>
<organism evidence="3 4">
    <name type="scientific">Microbacterium oleivorans</name>
    <dbReference type="NCBI Taxonomy" id="273677"/>
    <lineage>
        <taxon>Bacteria</taxon>
        <taxon>Bacillati</taxon>
        <taxon>Actinomycetota</taxon>
        <taxon>Actinomycetes</taxon>
        <taxon>Micrococcales</taxon>
        <taxon>Microbacteriaceae</taxon>
        <taxon>Microbacterium</taxon>
    </lineage>
</organism>
<dbReference type="Proteomes" id="UP000295633">
    <property type="component" value="Unassembled WGS sequence"/>
</dbReference>
<evidence type="ECO:0000313" key="4">
    <source>
        <dbReference type="Proteomes" id="UP000295633"/>
    </source>
</evidence>
<proteinExistence type="predicted"/>
<dbReference type="AlphaFoldDB" id="A0A4R5YJF4"/>